<dbReference type="AlphaFoldDB" id="A0AAN3MA78"/>
<accession>A0AAN3MA78</accession>
<protein>
    <submittedName>
        <fullName evidence="1">Uncharacterized protein</fullName>
    </submittedName>
</protein>
<evidence type="ECO:0000313" key="2">
    <source>
        <dbReference type="Proteomes" id="UP000005056"/>
    </source>
</evidence>
<comment type="caution">
    <text evidence="1">The sequence shown here is derived from an EMBL/GenBank/DDBJ whole genome shotgun (WGS) entry which is preliminary data.</text>
</comment>
<dbReference type="EMBL" id="ADWQ01000009">
    <property type="protein sequence ID" value="EFU35444.1"/>
    <property type="molecule type" value="Genomic_DNA"/>
</dbReference>
<proteinExistence type="predicted"/>
<reference evidence="1 2" key="1">
    <citation type="submission" date="2010-09" db="EMBL/GenBank/DDBJ databases">
        <authorList>
            <person name="Weinstock G."/>
            <person name="Sodergren E."/>
            <person name="Clifton S."/>
            <person name="Fulton L."/>
            <person name="Fulton B."/>
            <person name="Courtney L."/>
            <person name="Fronick C."/>
            <person name="Harrison M."/>
            <person name="Strong C."/>
            <person name="Farmer C."/>
            <person name="Delahaunty K."/>
            <person name="Markovic C."/>
            <person name="Hall O."/>
            <person name="Minx P."/>
            <person name="Tomlinson C."/>
            <person name="Mitreva M."/>
            <person name="Hou S."/>
            <person name="Chen J."/>
            <person name="Wollam A."/>
            <person name="Pepin K.H."/>
            <person name="Johnson M."/>
            <person name="Bhonagiri V."/>
            <person name="Zhang X."/>
            <person name="Suruliraj S."/>
            <person name="Warren W."/>
            <person name="Chinwalla A."/>
            <person name="Mardis E.R."/>
            <person name="Wilson R.K."/>
        </authorList>
    </citation>
    <scope>NUCLEOTIDE SEQUENCE [LARGE SCALE GENOMIC DNA]</scope>
    <source>
        <strain evidence="1 2">MS 85-1</strain>
    </source>
</reference>
<organism evidence="1 2">
    <name type="scientific">Escherichia coli MS 85-1</name>
    <dbReference type="NCBI Taxonomy" id="679202"/>
    <lineage>
        <taxon>Bacteria</taxon>
        <taxon>Pseudomonadati</taxon>
        <taxon>Pseudomonadota</taxon>
        <taxon>Gammaproteobacteria</taxon>
        <taxon>Enterobacterales</taxon>
        <taxon>Enterobacteriaceae</taxon>
        <taxon>Escherichia</taxon>
    </lineage>
</organism>
<gene>
    <name evidence="1" type="ORF">HMPREF9350_02510</name>
</gene>
<name>A0AAN3MA78_ECOLX</name>
<evidence type="ECO:0000313" key="1">
    <source>
        <dbReference type="EMBL" id="EFU35444.1"/>
    </source>
</evidence>
<sequence length="39" mass="4466">MRLFTDAILNILSKNKKYLKIKHENKIPPDLEAGGELVD</sequence>
<dbReference type="Proteomes" id="UP000005056">
    <property type="component" value="Unassembled WGS sequence"/>
</dbReference>